<evidence type="ECO:0000256" key="2">
    <source>
        <dbReference type="ARBA" id="ARBA00022980"/>
    </source>
</evidence>
<evidence type="ECO:0000256" key="4">
    <source>
        <dbReference type="ARBA" id="ARBA00035250"/>
    </source>
</evidence>
<dbReference type="Gene3D" id="1.10.287.10">
    <property type="entry name" value="S15/NS1, RNA-binding"/>
    <property type="match status" value="1"/>
</dbReference>
<dbReference type="PROSITE" id="PS00362">
    <property type="entry name" value="RIBOSOMAL_S15"/>
    <property type="match status" value="1"/>
</dbReference>
<feature type="compositionally biased region" description="Pro residues" evidence="5">
    <location>
        <begin position="47"/>
        <end position="60"/>
    </location>
</feature>
<dbReference type="InterPro" id="IPR009068">
    <property type="entry name" value="uS15_NS1_RNA-bd_sf"/>
</dbReference>
<reference evidence="6" key="3">
    <citation type="submission" date="2006-01" db="EMBL/GenBank/DDBJ databases">
        <authorList>
            <person name="Buell R."/>
        </authorList>
    </citation>
    <scope>NUCLEOTIDE SEQUENCE</scope>
</reference>
<sequence length="389" mass="43462">MAKFLPSLAKLGQPTPLAIHWPSVGPTVLLHVFFVVASKWKPQRQLPTPPPPVARPPRPAPPRRARCRYGATTPPPVARPPPARTASASPVATSPTAPTSAASSAPPCSSWATSPTSAASSALPWSPPGPRRRRDAAYFLGVHSFTFFLAAEVANGVVQSARWPCVVASSGTGSVTSRRRRRLAHPRLARTRVATAVAVRRCLARPRVAAVVRRPPLPHAPALCAHASCRRRRRPPSPHPRWRVGQIDIWRHLKLQDHPVKTQGWLRQSLRNPTPKSIERCSFIFVTAIQLCVGNMHGFCFRAEKYMKKKGGRKIFGFMVKEEKEENWGSVEFQVFSFTNKIRRLASHLELHKKDFSSERGLRRLLGKRQRLLAYLAKKNRVRYKKLIS</sequence>
<feature type="compositionally biased region" description="Low complexity" evidence="5">
    <location>
        <begin position="84"/>
        <end position="124"/>
    </location>
</feature>
<evidence type="ECO:0000313" key="6">
    <source>
        <dbReference type="EMBL" id="ABA98782.1"/>
    </source>
</evidence>
<dbReference type="PANTHER" id="PTHR23321">
    <property type="entry name" value="RIBOSOMAL PROTEIN S15, BACTERIAL AND ORGANELLAR"/>
    <property type="match status" value="1"/>
</dbReference>
<dbReference type="GO" id="GO:0005737">
    <property type="term" value="C:cytoplasm"/>
    <property type="evidence" value="ECO:0007669"/>
    <property type="project" value="UniProtKB-ARBA"/>
</dbReference>
<dbReference type="InterPro" id="IPR005290">
    <property type="entry name" value="Ribosomal_uS15_bac-type"/>
</dbReference>
<dbReference type="SUPFAM" id="SSF47060">
    <property type="entry name" value="S15/NS1 RNA-binding domain"/>
    <property type="match status" value="1"/>
</dbReference>
<organism evidence="6">
    <name type="scientific">Oryza sativa subsp. japonica</name>
    <name type="common">Rice</name>
    <dbReference type="NCBI Taxonomy" id="39947"/>
    <lineage>
        <taxon>Eukaryota</taxon>
        <taxon>Viridiplantae</taxon>
        <taxon>Streptophyta</taxon>
        <taxon>Embryophyta</taxon>
        <taxon>Tracheophyta</taxon>
        <taxon>Spermatophyta</taxon>
        <taxon>Magnoliopsida</taxon>
        <taxon>Liliopsida</taxon>
        <taxon>Poales</taxon>
        <taxon>Poaceae</taxon>
        <taxon>BOP clade</taxon>
        <taxon>Oryzoideae</taxon>
        <taxon>Oryzeae</taxon>
        <taxon>Oryzinae</taxon>
        <taxon>Oryza</taxon>
        <taxon>Oryza sativa</taxon>
    </lineage>
</organism>
<keyword evidence="3" id="KW-0687">Ribonucleoprotein</keyword>
<proteinExistence type="inferred from homology"/>
<reference evidence="6" key="2">
    <citation type="submission" date="2005-04" db="EMBL/GenBank/DDBJ databases">
        <authorList>
            <person name="Buell C.R."/>
            <person name="Wing R.A."/>
            <person name="McCombie W.A."/>
            <person name="Ouyang S."/>
        </authorList>
    </citation>
    <scope>NUCLEOTIDE SEQUENCE</scope>
</reference>
<dbReference type="PANTHER" id="PTHR23321:SF26">
    <property type="entry name" value="SMALL RIBOSOMAL SUBUNIT PROTEIN US15M"/>
    <property type="match status" value="1"/>
</dbReference>
<dbReference type="SMART" id="SM01387">
    <property type="entry name" value="Ribosomal_S15"/>
    <property type="match status" value="1"/>
</dbReference>
<dbReference type="AlphaFoldDB" id="Q2QPG5"/>
<accession>Q2QPG5</accession>
<dbReference type="GO" id="GO:1990904">
    <property type="term" value="C:ribonucleoprotein complex"/>
    <property type="evidence" value="ECO:0007669"/>
    <property type="project" value="UniProtKB-KW"/>
</dbReference>
<evidence type="ECO:0000256" key="5">
    <source>
        <dbReference type="SAM" id="MobiDB-lite"/>
    </source>
</evidence>
<dbReference type="InterPro" id="IPR000589">
    <property type="entry name" value="Ribosomal_uS15"/>
</dbReference>
<evidence type="ECO:0000256" key="1">
    <source>
        <dbReference type="ARBA" id="ARBA00008434"/>
    </source>
</evidence>
<feature type="region of interest" description="Disordered" evidence="5">
    <location>
        <begin position="42"/>
        <end position="130"/>
    </location>
</feature>
<protein>
    <recommendedName>
        <fullName evidence="4">Small ribosomal subunit protein uS15c</fullName>
    </recommendedName>
</protein>
<gene>
    <name evidence="6" type="ordered locus">LOC_Os12g34550</name>
</gene>
<evidence type="ECO:0000256" key="3">
    <source>
        <dbReference type="ARBA" id="ARBA00023274"/>
    </source>
</evidence>
<comment type="similarity">
    <text evidence="1">Belongs to the universal ribosomal protein uS15 family.</text>
</comment>
<name>Q2QPG5_ORYSJ</name>
<dbReference type="Pfam" id="PF00312">
    <property type="entry name" value="Ribosomal_S15"/>
    <property type="match status" value="1"/>
</dbReference>
<dbReference type="CDD" id="cd00353">
    <property type="entry name" value="Ribosomal_S15p_S13e"/>
    <property type="match status" value="1"/>
</dbReference>
<dbReference type="GO" id="GO:0005840">
    <property type="term" value="C:ribosome"/>
    <property type="evidence" value="ECO:0007669"/>
    <property type="project" value="UniProtKB-KW"/>
</dbReference>
<reference evidence="6" key="1">
    <citation type="journal article" date="2005" name="BMC Biol.">
        <title>The sequence of rice chromosomes 11 and 12, rich in disease resistance genes and recent gene duplications.</title>
        <authorList>
            <consortium name="The rice chromosomes 11 and 12 sequencing consortia"/>
        </authorList>
    </citation>
    <scope>NUCLEOTIDE SEQUENCE [LARGE SCALE GENOMIC DNA]</scope>
</reference>
<dbReference type="GO" id="GO:0006412">
    <property type="term" value="P:translation"/>
    <property type="evidence" value="ECO:0007669"/>
    <property type="project" value="InterPro"/>
</dbReference>
<keyword evidence="2 6" id="KW-0689">Ribosomal protein</keyword>
<dbReference type="GO" id="GO:0003735">
    <property type="term" value="F:structural constituent of ribosome"/>
    <property type="evidence" value="ECO:0007669"/>
    <property type="project" value="InterPro"/>
</dbReference>
<dbReference type="EMBL" id="DP000011">
    <property type="protein sequence ID" value="ABA98782.1"/>
    <property type="molecule type" value="Genomic_DNA"/>
</dbReference>
<feature type="compositionally biased region" description="Pro residues" evidence="5">
    <location>
        <begin position="73"/>
        <end position="83"/>
    </location>
</feature>
<dbReference type="HAMAP" id="MF_01343_B">
    <property type="entry name" value="Ribosomal_uS15_B"/>
    <property type="match status" value="1"/>
</dbReference>